<dbReference type="InterPro" id="IPR040442">
    <property type="entry name" value="Pyrv_kinase-like_dom_sf"/>
</dbReference>
<dbReference type="Gene3D" id="3.20.20.60">
    <property type="entry name" value="Phosphoenolpyruvate-binding domains"/>
    <property type="match status" value="1"/>
</dbReference>
<dbReference type="PANTHER" id="PTHR20881">
    <property type="entry name" value="3-METHYL-2-OXOBUTANOATE HYDROXYMETHYLTRANSFERASE"/>
    <property type="match status" value="1"/>
</dbReference>
<feature type="binding site" evidence="8 11">
    <location>
        <position position="114"/>
    </location>
    <ligand>
        <name>Mg(2+)</name>
        <dbReference type="ChEBI" id="CHEBI:18420"/>
    </ligand>
</feature>
<comment type="subcellular location">
    <subcellularLocation>
        <location evidence="8">Cytoplasm</location>
    </subcellularLocation>
</comment>
<accession>A0AB38YED7</accession>
<evidence type="ECO:0000256" key="6">
    <source>
        <dbReference type="ARBA" id="ARBA00022723"/>
    </source>
</evidence>
<sequence>MAKVTINTLQKMKAEGQRFAALTAYDATQAHWVSEAGVEVLLVGDSLGMVIQGNDSTVPVSLNDMAYHTRAVARGNKSGLLMADVPFMAAATVERTLEAAQVLMQAGAEIIKLEGGAWLAPAIQILARNGVPVCAHLGLTPQAVNKFGGYRVQGKSDAAGEQLLADAKALEEAGADLLLVECIPAPLAKRLTAQSRVPVIGIGAGADTDGQVLVLYDMLGMNTGRNARFVRDFMADTDTPQAAIAAFAEAVRDQSFPAQEHTF</sequence>
<comment type="pathway">
    <text evidence="1 8">Cofactor biosynthesis; (R)-pantothenate biosynthesis; (R)-pantoate from 3-methyl-2-oxobutanoate: step 1/2.</text>
</comment>
<comment type="cofactor">
    <cofactor evidence="8 11">
        <name>Mg(2+)</name>
        <dbReference type="ChEBI" id="CHEBI:18420"/>
    </cofactor>
    <text evidence="8 11">Binds 1 Mg(2+) ion per subunit.</text>
</comment>
<dbReference type="PANTHER" id="PTHR20881:SF0">
    <property type="entry name" value="3-METHYL-2-OXOBUTANOATE HYDROXYMETHYLTRANSFERASE"/>
    <property type="match status" value="1"/>
</dbReference>
<feature type="binding site" evidence="8 10">
    <location>
        <position position="112"/>
    </location>
    <ligand>
        <name>3-methyl-2-oxobutanoate</name>
        <dbReference type="ChEBI" id="CHEBI:11851"/>
    </ligand>
</feature>
<evidence type="ECO:0000313" key="12">
    <source>
        <dbReference type="EMBL" id="WLD57738.1"/>
    </source>
</evidence>
<name>A0AB38YED7_9GAMM</name>
<dbReference type="Pfam" id="PF02548">
    <property type="entry name" value="Pantoate_transf"/>
    <property type="match status" value="1"/>
</dbReference>
<evidence type="ECO:0000256" key="4">
    <source>
        <dbReference type="ARBA" id="ARBA00022655"/>
    </source>
</evidence>
<evidence type="ECO:0000256" key="2">
    <source>
        <dbReference type="ARBA" id="ARBA00008676"/>
    </source>
</evidence>
<feature type="active site" description="Proton acceptor" evidence="8 9">
    <location>
        <position position="181"/>
    </location>
</feature>
<dbReference type="GO" id="GO:0003864">
    <property type="term" value="F:3-methyl-2-oxobutanoate hydroxymethyltransferase activity"/>
    <property type="evidence" value="ECO:0007669"/>
    <property type="project" value="UniProtKB-UniRule"/>
</dbReference>
<keyword evidence="8 11" id="KW-0460">Magnesium</keyword>
<dbReference type="EC" id="2.1.2.11" evidence="8"/>
<proteinExistence type="inferred from homology"/>
<dbReference type="GO" id="GO:0015940">
    <property type="term" value="P:pantothenate biosynthetic process"/>
    <property type="evidence" value="ECO:0007669"/>
    <property type="project" value="UniProtKB-UniRule"/>
</dbReference>
<dbReference type="PIRSF" id="PIRSF000388">
    <property type="entry name" value="Pantoate_hydroxy_MeTrfase"/>
    <property type="match status" value="1"/>
</dbReference>
<feature type="binding site" evidence="8 11">
    <location>
        <position position="45"/>
    </location>
    <ligand>
        <name>Mg(2+)</name>
        <dbReference type="ChEBI" id="CHEBI:18420"/>
    </ligand>
</feature>
<dbReference type="GO" id="GO:0047661">
    <property type="term" value="F:amino-acid racemase activity"/>
    <property type="evidence" value="ECO:0007669"/>
    <property type="project" value="InterPro"/>
</dbReference>
<evidence type="ECO:0000256" key="9">
    <source>
        <dbReference type="PIRSR" id="PIRSR000388-1"/>
    </source>
</evidence>
<evidence type="ECO:0000256" key="10">
    <source>
        <dbReference type="PIRSR" id="PIRSR000388-2"/>
    </source>
</evidence>
<keyword evidence="6 8" id="KW-0479">Metal-binding</keyword>
<dbReference type="InterPro" id="IPR015813">
    <property type="entry name" value="Pyrv/PenolPyrv_kinase-like_dom"/>
</dbReference>
<protein>
    <recommendedName>
        <fullName evidence="8">3-methyl-2-oxobutanoate hydroxymethyltransferase</fullName>
        <ecNumber evidence="8">2.1.2.11</ecNumber>
    </recommendedName>
    <alternativeName>
        <fullName evidence="8">Ketopantoate hydroxymethyltransferase</fullName>
        <shortName evidence="8">KPHMT</shortName>
    </alternativeName>
</protein>
<dbReference type="GO" id="GO:0005737">
    <property type="term" value="C:cytoplasm"/>
    <property type="evidence" value="ECO:0007669"/>
    <property type="project" value="UniProtKB-SubCell"/>
</dbReference>
<feature type="binding site" evidence="8 11">
    <location>
        <position position="84"/>
    </location>
    <ligand>
        <name>Mg(2+)</name>
        <dbReference type="ChEBI" id="CHEBI:18420"/>
    </ligand>
</feature>
<evidence type="ECO:0000256" key="5">
    <source>
        <dbReference type="ARBA" id="ARBA00022679"/>
    </source>
</evidence>
<comment type="subunit">
    <text evidence="3 8">Homodecamer; pentamer of dimers.</text>
</comment>
<dbReference type="InterPro" id="IPR003700">
    <property type="entry name" value="Pantoate_hydroxy_MeTrfase"/>
</dbReference>
<comment type="catalytic activity">
    <reaction evidence="8">
        <text>(6R)-5,10-methylene-5,6,7,8-tetrahydrofolate + 3-methyl-2-oxobutanoate + H2O = 2-dehydropantoate + (6S)-5,6,7,8-tetrahydrofolate</text>
        <dbReference type="Rhea" id="RHEA:11824"/>
        <dbReference type="ChEBI" id="CHEBI:11561"/>
        <dbReference type="ChEBI" id="CHEBI:11851"/>
        <dbReference type="ChEBI" id="CHEBI:15377"/>
        <dbReference type="ChEBI" id="CHEBI:15636"/>
        <dbReference type="ChEBI" id="CHEBI:57453"/>
        <dbReference type="EC" id="2.1.2.11"/>
    </reaction>
</comment>
<comment type="similarity">
    <text evidence="2 8">Belongs to the PanB family.</text>
</comment>
<reference evidence="12" key="1">
    <citation type="submission" date="2022-07" db="EMBL/GenBank/DDBJ databases">
        <title>Complete genome sequence of Salinispirillum sp. LH10-3-1 capable of multiple carbohydrate inversion isolated from a soda lake.</title>
        <authorList>
            <person name="Liu J."/>
            <person name="Zhai Y."/>
            <person name="Zhang H."/>
            <person name="Yang H."/>
            <person name="Qu J."/>
            <person name="Li J."/>
        </authorList>
    </citation>
    <scope>NUCLEOTIDE SEQUENCE</scope>
    <source>
        <strain evidence="12">LH 10-3-1</strain>
    </source>
</reference>
<keyword evidence="4 8" id="KW-0566">Pantothenate biosynthesis</keyword>
<dbReference type="CDD" id="cd06557">
    <property type="entry name" value="KPHMT-like"/>
    <property type="match status" value="1"/>
</dbReference>
<gene>
    <name evidence="8 12" type="primary">panB</name>
    <name evidence="12" type="ORF">NFC81_13600</name>
</gene>
<dbReference type="SUPFAM" id="SSF51621">
    <property type="entry name" value="Phosphoenolpyruvate/pyruvate domain"/>
    <property type="match status" value="1"/>
</dbReference>
<dbReference type="EMBL" id="CP101717">
    <property type="protein sequence ID" value="WLD57738.1"/>
    <property type="molecule type" value="Genomic_DNA"/>
</dbReference>
<feature type="binding site" evidence="8 10">
    <location>
        <begin position="45"/>
        <end position="46"/>
    </location>
    <ligand>
        <name>3-methyl-2-oxobutanoate</name>
        <dbReference type="ChEBI" id="CHEBI:11851"/>
    </ligand>
</feature>
<feature type="binding site" evidence="8 10">
    <location>
        <position position="84"/>
    </location>
    <ligand>
        <name>3-methyl-2-oxobutanoate</name>
        <dbReference type="ChEBI" id="CHEBI:11851"/>
    </ligand>
</feature>
<evidence type="ECO:0000256" key="8">
    <source>
        <dbReference type="HAMAP-Rule" id="MF_00156"/>
    </source>
</evidence>
<dbReference type="FunFam" id="3.20.20.60:FF:000003">
    <property type="entry name" value="3-methyl-2-oxobutanoate hydroxymethyltransferase"/>
    <property type="match status" value="1"/>
</dbReference>
<keyword evidence="8" id="KW-0963">Cytoplasm</keyword>
<dbReference type="NCBIfam" id="TIGR00222">
    <property type="entry name" value="panB"/>
    <property type="match status" value="1"/>
</dbReference>
<keyword evidence="5 8" id="KW-0808">Transferase</keyword>
<evidence type="ECO:0000256" key="11">
    <source>
        <dbReference type="PIRSR" id="PIRSR000388-3"/>
    </source>
</evidence>
<dbReference type="HAMAP" id="MF_00156">
    <property type="entry name" value="PanB"/>
    <property type="match status" value="1"/>
</dbReference>
<dbReference type="GO" id="GO:0000287">
    <property type="term" value="F:magnesium ion binding"/>
    <property type="evidence" value="ECO:0007669"/>
    <property type="project" value="TreeGrafter"/>
</dbReference>
<organism evidence="12">
    <name type="scientific">Salinispirillum sp. LH 10-3-1</name>
    <dbReference type="NCBI Taxonomy" id="2952525"/>
    <lineage>
        <taxon>Bacteria</taxon>
        <taxon>Pseudomonadati</taxon>
        <taxon>Pseudomonadota</taxon>
        <taxon>Gammaproteobacteria</taxon>
        <taxon>Oceanospirillales</taxon>
        <taxon>Saccharospirillaceae</taxon>
        <taxon>Salinispirillum</taxon>
    </lineage>
</organism>
<evidence type="ECO:0000256" key="3">
    <source>
        <dbReference type="ARBA" id="ARBA00011424"/>
    </source>
</evidence>
<dbReference type="AlphaFoldDB" id="A0AB38YED7"/>
<evidence type="ECO:0000256" key="7">
    <source>
        <dbReference type="ARBA" id="ARBA00056497"/>
    </source>
</evidence>
<dbReference type="NCBIfam" id="NF001452">
    <property type="entry name" value="PRK00311.1"/>
    <property type="match status" value="1"/>
</dbReference>
<evidence type="ECO:0000256" key="1">
    <source>
        <dbReference type="ARBA" id="ARBA00005033"/>
    </source>
</evidence>
<comment type="function">
    <text evidence="7 8">Catalyzes the reversible reaction in which hydroxymethyl group from 5,10-methylenetetrahydrofolate is transferred onto alpha-ketoisovalerate to form ketopantoate.</text>
</comment>
<dbReference type="RefSeq" id="WP_304995024.1">
    <property type="nucleotide sequence ID" value="NZ_CP101717.1"/>
</dbReference>